<feature type="domain" description="Non-reducing end beta-L-arabinofuranosidase-like GH127 catalytic" evidence="2">
    <location>
        <begin position="305"/>
        <end position="375"/>
    </location>
</feature>
<dbReference type="EMBL" id="CAJGYO010000018">
    <property type="protein sequence ID" value="CAD6336296.1"/>
    <property type="molecule type" value="Genomic_DNA"/>
</dbReference>
<feature type="region of interest" description="Disordered" evidence="1">
    <location>
        <begin position="11"/>
        <end position="32"/>
    </location>
</feature>
<feature type="compositionally biased region" description="Low complexity" evidence="1">
    <location>
        <begin position="21"/>
        <end position="32"/>
    </location>
</feature>
<name>A0A811S6S5_9POAL</name>
<keyword evidence="5" id="KW-1185">Reference proteome</keyword>
<gene>
    <name evidence="4" type="ORF">NCGR_LOCUS60394</name>
</gene>
<organism evidence="4 5">
    <name type="scientific">Miscanthus lutarioriparius</name>
    <dbReference type="NCBI Taxonomy" id="422564"/>
    <lineage>
        <taxon>Eukaryota</taxon>
        <taxon>Viridiplantae</taxon>
        <taxon>Streptophyta</taxon>
        <taxon>Embryophyta</taxon>
        <taxon>Tracheophyta</taxon>
        <taxon>Spermatophyta</taxon>
        <taxon>Magnoliopsida</taxon>
        <taxon>Liliopsida</taxon>
        <taxon>Poales</taxon>
        <taxon>Poaceae</taxon>
        <taxon>PACMAD clade</taxon>
        <taxon>Panicoideae</taxon>
        <taxon>Andropogonodae</taxon>
        <taxon>Andropogoneae</taxon>
        <taxon>Saccharinae</taxon>
        <taxon>Miscanthus</taxon>
    </lineage>
</organism>
<dbReference type="Proteomes" id="UP000604825">
    <property type="component" value="Unassembled WGS sequence"/>
</dbReference>
<evidence type="ECO:0000259" key="2">
    <source>
        <dbReference type="Pfam" id="PF07944"/>
    </source>
</evidence>
<feature type="domain" description="Non-reducing end beta-L-arabinofuranosidase-like GH127 middle" evidence="3">
    <location>
        <begin position="462"/>
        <end position="513"/>
    </location>
</feature>
<dbReference type="InterPro" id="IPR012878">
    <property type="entry name" value="Beta-AFase-like_GH127_cat"/>
</dbReference>
<dbReference type="OrthoDB" id="5358475at2759"/>
<dbReference type="AlphaFoldDB" id="A0A811S6S5"/>
<evidence type="ECO:0000256" key="1">
    <source>
        <dbReference type="SAM" id="MobiDB-lite"/>
    </source>
</evidence>
<evidence type="ECO:0000313" key="4">
    <source>
        <dbReference type="EMBL" id="CAD6336296.1"/>
    </source>
</evidence>
<evidence type="ECO:0000313" key="5">
    <source>
        <dbReference type="Proteomes" id="UP000604825"/>
    </source>
</evidence>
<reference evidence="4" key="1">
    <citation type="submission" date="2020-10" db="EMBL/GenBank/DDBJ databases">
        <authorList>
            <person name="Han B."/>
            <person name="Lu T."/>
            <person name="Zhao Q."/>
            <person name="Huang X."/>
            <person name="Zhao Y."/>
        </authorList>
    </citation>
    <scope>NUCLEOTIDE SEQUENCE</scope>
</reference>
<sequence>MFHDQQAEWMDDMLLPPPPRGGHSAGAATAAGDPDREEFDWWVMLYRQLGGARGVVAAPFLEEVLLHDVRLDPDGDDAVYGRAQRTNLEYLLLLDPDHLVWSFRSQAGLSAPGEPYGGWESPGRELRGHFVGNYLSATAKMWASTHNATFAGKMAAVVDALHECQRAAGTGYLSAFPAEFFDRSCRASSTSTWCPANGKALGMVVAMADYFAGRVRNVIQRYSIERHWTSLNDETGGMNDVLYQLYTIPLDQRHLVLAHLFDKPCFLGLLAVQADSLSDFHTKTHIPVVIGGQMRYEVTGDPLYKVSGHLFRWTKEIAYADYYERALINGVLSIQRGRNPGVMIYMLPQGPGMSKAVSIHGWGTPNGSFWCCYGTESFSKLGDSIYFEEKGETPALYIVQFIPSTLEDCRPYCHSETDAPQLIGSVSSGLILHICKGLANKHLFKSVCLLSCRQTVTLQHFATLNVRIPSWTSLNGAKATFNGKNLELAPPGTFLTISKQWSSGDQLSLQLPIHLRTEAIKDDRPEDASIQAVLLGPFLLAGLTTGDWDAKTGAATAAASDWITPVPPESNSQLVTLAQESGGKAFVLSAVHGSLTMQKRPKDSRDTDAAVHATFRLVPQGGTGGGAAANSTAASMLEPLDMPGMFVTDKLTVSAEKSSGAPFNVVPGLAGAPGSVFLELGSRPGCFLDAGGGGRGKVQH</sequence>
<evidence type="ECO:0000259" key="3">
    <source>
        <dbReference type="Pfam" id="PF20736"/>
    </source>
</evidence>
<feature type="domain" description="Non-reducing end beta-L-arabinofuranosidase-like GH127 catalytic" evidence="2">
    <location>
        <begin position="77"/>
        <end position="304"/>
    </location>
</feature>
<comment type="caution">
    <text evidence="4">The sequence shown here is derived from an EMBL/GenBank/DDBJ whole genome shotgun (WGS) entry which is preliminary data.</text>
</comment>
<dbReference type="PANTHER" id="PTHR31151">
    <property type="entry name" value="PROLINE-TRNA LIGASE (DUF1680)"/>
    <property type="match status" value="1"/>
</dbReference>
<dbReference type="Pfam" id="PF07944">
    <property type="entry name" value="Beta-AFase-like_GH127_cat"/>
    <property type="match status" value="2"/>
</dbReference>
<proteinExistence type="predicted"/>
<protein>
    <submittedName>
        <fullName evidence="4">Uncharacterized protein</fullName>
    </submittedName>
</protein>
<dbReference type="PANTHER" id="PTHR31151:SF0">
    <property type="entry name" value="PROLINE-TRNA LIGASE (DUF1680)"/>
    <property type="match status" value="1"/>
</dbReference>
<dbReference type="Gene3D" id="2.80.10.50">
    <property type="match status" value="1"/>
</dbReference>
<accession>A0A811S6S5</accession>
<dbReference type="InterPro" id="IPR049046">
    <property type="entry name" value="Beta-AFase-like_GH127_middle"/>
</dbReference>
<dbReference type="Pfam" id="PF20736">
    <property type="entry name" value="Glyco_hydro127M"/>
    <property type="match status" value="1"/>
</dbReference>